<dbReference type="GO" id="GO:0007018">
    <property type="term" value="P:microtubule-based movement"/>
    <property type="evidence" value="ECO:0007669"/>
    <property type="project" value="InterPro"/>
</dbReference>
<organism evidence="8 9">
    <name type="scientific">Vitis vinifera</name>
    <name type="common">Grape</name>
    <dbReference type="NCBI Taxonomy" id="29760"/>
    <lineage>
        <taxon>Eukaryota</taxon>
        <taxon>Viridiplantae</taxon>
        <taxon>Streptophyta</taxon>
        <taxon>Embryophyta</taxon>
        <taxon>Tracheophyta</taxon>
        <taxon>Spermatophyta</taxon>
        <taxon>Magnoliopsida</taxon>
        <taxon>eudicotyledons</taxon>
        <taxon>Gunneridae</taxon>
        <taxon>Pentapetalae</taxon>
        <taxon>rosids</taxon>
        <taxon>Vitales</taxon>
        <taxon>Vitaceae</taxon>
        <taxon>Viteae</taxon>
        <taxon>Vitis</taxon>
    </lineage>
</organism>
<keyword evidence="4 5" id="KW-0505">Motor protein</keyword>
<evidence type="ECO:0000256" key="5">
    <source>
        <dbReference type="PROSITE-ProRule" id="PRU00283"/>
    </source>
</evidence>
<dbReference type="InterPro" id="IPR036961">
    <property type="entry name" value="Kinesin_motor_dom_sf"/>
</dbReference>
<dbReference type="PROSITE" id="PS50067">
    <property type="entry name" value="KINESIN_MOTOR_2"/>
    <property type="match status" value="1"/>
</dbReference>
<dbReference type="GO" id="GO:0003777">
    <property type="term" value="F:microtubule motor activity"/>
    <property type="evidence" value="ECO:0007669"/>
    <property type="project" value="InterPro"/>
</dbReference>
<keyword evidence="3" id="KW-0175">Coiled coil</keyword>
<evidence type="ECO:0000313" key="9">
    <source>
        <dbReference type="Proteomes" id="UP000288805"/>
    </source>
</evidence>
<feature type="binding site" evidence="5">
    <location>
        <begin position="111"/>
        <end position="118"/>
    </location>
    <ligand>
        <name>ATP</name>
        <dbReference type="ChEBI" id="CHEBI:30616"/>
    </ligand>
</feature>
<dbReference type="Pfam" id="PF00225">
    <property type="entry name" value="Kinesin"/>
    <property type="match status" value="2"/>
</dbReference>
<evidence type="ECO:0000256" key="6">
    <source>
        <dbReference type="RuleBase" id="RU000394"/>
    </source>
</evidence>
<dbReference type="InterPro" id="IPR019821">
    <property type="entry name" value="Kinesin_motor_CS"/>
</dbReference>
<dbReference type="GO" id="GO:0005874">
    <property type="term" value="C:microtubule"/>
    <property type="evidence" value="ECO:0007669"/>
    <property type="project" value="UniProtKB-KW"/>
</dbReference>
<reference evidence="8 9" key="1">
    <citation type="journal article" date="2018" name="PLoS Genet.">
        <title>Population sequencing reveals clonal diversity and ancestral inbreeding in the grapevine cultivar Chardonnay.</title>
        <authorList>
            <person name="Roach M.J."/>
            <person name="Johnson D.L."/>
            <person name="Bohlmann J."/>
            <person name="van Vuuren H.J."/>
            <person name="Jones S.J."/>
            <person name="Pretorius I.S."/>
            <person name="Schmidt S.A."/>
            <person name="Borneman A.R."/>
        </authorList>
    </citation>
    <scope>NUCLEOTIDE SEQUENCE [LARGE SCALE GENOMIC DNA]</scope>
    <source>
        <strain evidence="9">cv. Chardonnay</strain>
        <tissue evidence="8">Leaf</tissue>
    </source>
</reference>
<dbReference type="PROSITE" id="PS00411">
    <property type="entry name" value="KINESIN_MOTOR_1"/>
    <property type="match status" value="1"/>
</dbReference>
<evidence type="ECO:0000256" key="3">
    <source>
        <dbReference type="ARBA" id="ARBA00023054"/>
    </source>
</evidence>
<dbReference type="GO" id="GO:0005524">
    <property type="term" value="F:ATP binding"/>
    <property type="evidence" value="ECO:0007669"/>
    <property type="project" value="UniProtKB-UniRule"/>
</dbReference>
<evidence type="ECO:0000256" key="4">
    <source>
        <dbReference type="ARBA" id="ARBA00023175"/>
    </source>
</evidence>
<name>A0A438DKM0_VITVI</name>
<feature type="domain" description="Kinesin motor" evidence="7">
    <location>
        <begin position="3"/>
        <end position="565"/>
    </location>
</feature>
<dbReference type="Gene3D" id="3.40.850.10">
    <property type="entry name" value="Kinesin motor domain"/>
    <property type="match status" value="2"/>
</dbReference>
<dbReference type="SUPFAM" id="SSF52540">
    <property type="entry name" value="P-loop containing nucleoside triphosphate hydrolases"/>
    <property type="match status" value="1"/>
</dbReference>
<comment type="similarity">
    <text evidence="5 6">Belongs to the TRAFAC class myosin-kinesin ATPase superfamily. Kinesin family.</text>
</comment>
<dbReference type="Proteomes" id="UP000288805">
    <property type="component" value="Unassembled WGS sequence"/>
</dbReference>
<dbReference type="EMBL" id="QGNW01001587">
    <property type="protein sequence ID" value="RVW36025.1"/>
    <property type="molecule type" value="Genomic_DNA"/>
</dbReference>
<sequence>MERINVTVRARPLSPEDAKTSPWRISGNSIAFSNHSSKFDLVHFSFSRLPFAFSDWSLKRIFGEDCKTAEVYQTCTKDIVVAAVRGFNDNGLSLSPPSFLPCLVGTVFAYGQTNSGKTHTMRGSATEPGVIPLAVHDLFDIIQEAHIALCMPPMLLTCISSLDRVKVEATSFLCSMPTPHVIGHIASHHGSLPMVALARVTCCNDTMLLSSSLGAAMSHGIVSMTPLICAQYAQGIVPFATTNNGIEPVTLQATSHKTLRPCAIIGRGDNRDLCHYDHGLHTIICHGAYRMVLAFLCAWLAMLLEAYCVCCPCGWSIVRVARACGLLCARPVVCAPPRACIRPHWCKVPAHEALSGFNVRDMSREFLLRMSYMEIYNEEINDLLAPEHRKLQIHESLERGIFVAGLREEIVVSPKQILDLMEFGESHRHIGETNMNLYSSRSHTIFRMIIESRDKTVDEDIGGSCDAVRVSVLNLVDLAGSERAAKTGAEGVRLKEGSHINKSLMALGTVIKKLSEGAESQGSHVPYRDSKITRILQPALGGNSNTAIICNITLAQVVLTPRFIV</sequence>
<evidence type="ECO:0000256" key="1">
    <source>
        <dbReference type="ARBA" id="ARBA00022741"/>
    </source>
</evidence>
<dbReference type="InterPro" id="IPR027417">
    <property type="entry name" value="P-loop_NTPase"/>
</dbReference>
<gene>
    <name evidence="8" type="primary">KIN7O_0</name>
    <name evidence="8" type="ORF">CK203_078317</name>
</gene>
<protein>
    <recommendedName>
        <fullName evidence="6">Kinesin-like protein</fullName>
    </recommendedName>
</protein>
<dbReference type="PANTHER" id="PTHR47968">
    <property type="entry name" value="CENTROMERE PROTEIN E"/>
    <property type="match status" value="1"/>
</dbReference>
<proteinExistence type="inferred from homology"/>
<dbReference type="GO" id="GO:0008017">
    <property type="term" value="F:microtubule binding"/>
    <property type="evidence" value="ECO:0007669"/>
    <property type="project" value="InterPro"/>
</dbReference>
<evidence type="ECO:0000256" key="2">
    <source>
        <dbReference type="ARBA" id="ARBA00022840"/>
    </source>
</evidence>
<dbReference type="AlphaFoldDB" id="A0A438DKM0"/>
<evidence type="ECO:0000313" key="8">
    <source>
        <dbReference type="EMBL" id="RVW36025.1"/>
    </source>
</evidence>
<dbReference type="InterPro" id="IPR001752">
    <property type="entry name" value="Kinesin_motor_dom"/>
</dbReference>
<evidence type="ECO:0000259" key="7">
    <source>
        <dbReference type="PROSITE" id="PS50067"/>
    </source>
</evidence>
<keyword evidence="2 5" id="KW-0067">ATP-binding</keyword>
<comment type="caution">
    <text evidence="8">The sequence shown here is derived from an EMBL/GenBank/DDBJ whole genome shotgun (WGS) entry which is preliminary data.</text>
</comment>
<dbReference type="InterPro" id="IPR027640">
    <property type="entry name" value="Kinesin-like_fam"/>
</dbReference>
<dbReference type="PANTHER" id="PTHR47968:SF75">
    <property type="entry name" value="CENTROMERE-ASSOCIATED PROTEIN E"/>
    <property type="match status" value="1"/>
</dbReference>
<keyword evidence="1 5" id="KW-0547">Nucleotide-binding</keyword>
<dbReference type="SMART" id="SM00129">
    <property type="entry name" value="KISc"/>
    <property type="match status" value="1"/>
</dbReference>
<accession>A0A438DKM0</accession>
<keyword evidence="6" id="KW-0493">Microtubule</keyword>